<dbReference type="EMBL" id="CQPA01000001">
    <property type="protein sequence ID" value="CNT54592.1"/>
    <property type="molecule type" value="Genomic_DNA"/>
</dbReference>
<proteinExistence type="predicted"/>
<dbReference type="Proteomes" id="UP000041314">
    <property type="component" value="Unassembled WGS sequence"/>
</dbReference>
<name>A0A655BKE5_SALET</name>
<sequence>MFLADSVQPAAQPVSLAWHNERNACQLFRCDRVIRKRRQQGMGANQKKLFFKDRSGAPAQDFIFLKDNG</sequence>
<reference evidence="1 2" key="1">
    <citation type="submission" date="2015-03" db="EMBL/GenBank/DDBJ databases">
        <authorList>
            <consortium name="Pathogen Informatics"/>
        </authorList>
    </citation>
    <scope>NUCLEOTIDE SEQUENCE [LARGE SCALE GENOMIC DNA]</scope>
    <source>
        <strain evidence="1 2">A1104</strain>
    </source>
</reference>
<gene>
    <name evidence="1" type="ORF">ERS008198_00062</name>
</gene>
<evidence type="ECO:0000313" key="2">
    <source>
        <dbReference type="Proteomes" id="UP000041314"/>
    </source>
</evidence>
<accession>A0A655BKE5</accession>
<protein>
    <submittedName>
        <fullName evidence="1">Uncharacterized protein</fullName>
    </submittedName>
</protein>
<dbReference type="AlphaFoldDB" id="A0A655BKE5"/>
<organism evidence="1 2">
    <name type="scientific">Salmonella enterica subsp. enterica serovar Bovismorbificans</name>
    <dbReference type="NCBI Taxonomy" id="58097"/>
    <lineage>
        <taxon>Bacteria</taxon>
        <taxon>Pseudomonadati</taxon>
        <taxon>Pseudomonadota</taxon>
        <taxon>Gammaproteobacteria</taxon>
        <taxon>Enterobacterales</taxon>
        <taxon>Enterobacteriaceae</taxon>
        <taxon>Salmonella</taxon>
    </lineage>
</organism>
<evidence type="ECO:0000313" key="1">
    <source>
        <dbReference type="EMBL" id="CNT54592.1"/>
    </source>
</evidence>